<evidence type="ECO:0000313" key="1">
    <source>
        <dbReference type="EMBL" id="KFA60470.1"/>
    </source>
</evidence>
<keyword evidence="2" id="KW-1185">Reference proteome</keyword>
<dbReference type="OMA" id="EIGDQNW"/>
<dbReference type="InParanoid" id="A0A084Q935"/>
<organism evidence="1 2">
    <name type="scientific">Stachybotrys chlorohalonatus (strain IBT 40285)</name>
    <dbReference type="NCBI Taxonomy" id="1283841"/>
    <lineage>
        <taxon>Eukaryota</taxon>
        <taxon>Fungi</taxon>
        <taxon>Dikarya</taxon>
        <taxon>Ascomycota</taxon>
        <taxon>Pezizomycotina</taxon>
        <taxon>Sordariomycetes</taxon>
        <taxon>Hypocreomycetidae</taxon>
        <taxon>Hypocreales</taxon>
        <taxon>Stachybotryaceae</taxon>
        <taxon>Stachybotrys</taxon>
    </lineage>
</organism>
<evidence type="ECO:0000313" key="2">
    <source>
        <dbReference type="Proteomes" id="UP000028524"/>
    </source>
</evidence>
<proteinExistence type="predicted"/>
<accession>A0A084Q935</accession>
<name>A0A084Q935_STAC4</name>
<gene>
    <name evidence="1" type="ORF">S40285_09173</name>
</gene>
<dbReference type="STRING" id="1283841.A0A084Q935"/>
<dbReference type="AlphaFoldDB" id="A0A084Q935"/>
<dbReference type="HOGENOM" id="CLU_130563_0_0_1"/>
<protein>
    <submittedName>
        <fullName evidence="1">Uncharacterized protein</fullName>
    </submittedName>
</protein>
<sequence length="178" mass="20206">MSMIITPRFHLLEIGDQSWCPEFLREYSHLARMQMWRMDGKGRRGEETTPAEFACDVMLDHIPDLANFTIVDPCAGGGGPIPIMEPALNKKLQERGKLPVRFILSDLWPSLVRWDSISKRSENISYVAEPRDATKASKLAEPGKKELRIFNLCFHHFDDGVAELVLRSAVESADAFVY</sequence>
<dbReference type="Proteomes" id="UP000028524">
    <property type="component" value="Unassembled WGS sequence"/>
</dbReference>
<reference evidence="1 2" key="1">
    <citation type="journal article" date="2014" name="BMC Genomics">
        <title>Comparative genome sequencing reveals chemotype-specific gene clusters in the toxigenic black mold Stachybotrys.</title>
        <authorList>
            <person name="Semeiks J."/>
            <person name="Borek D."/>
            <person name="Otwinowski Z."/>
            <person name="Grishin N.V."/>
        </authorList>
    </citation>
    <scope>NUCLEOTIDE SEQUENCE [LARGE SCALE GENOMIC DNA]</scope>
    <source>
        <strain evidence="1 2">IBT 40285</strain>
    </source>
</reference>
<dbReference type="OrthoDB" id="2101715at2759"/>
<dbReference type="EMBL" id="KL660921">
    <property type="protein sequence ID" value="KFA60470.1"/>
    <property type="molecule type" value="Genomic_DNA"/>
</dbReference>